<dbReference type="CDD" id="cd07821">
    <property type="entry name" value="PYR_PYL_RCAR_like"/>
    <property type="match status" value="1"/>
</dbReference>
<dbReference type="OrthoDB" id="10255646at2759"/>
<sequence length="141" mass="15676">MSTNNVESRVIKAPATVVWDALRKQDFKFWALVKSAQLSSSPSEVGATRTTTFTDGTVQKHRLVEFSEINRFLTYEIIDSDPAIHSLSAQHTIRVFPVSADDSSFVQWSSDFSSEGSLEAVMDSKYKKLEALADLAKAVEK</sequence>
<evidence type="ECO:0000313" key="2">
    <source>
        <dbReference type="Proteomes" id="UP000242474"/>
    </source>
</evidence>
<gene>
    <name evidence="1" type="ORF">COEREDRAFT_16570</name>
</gene>
<keyword evidence="2" id="KW-1185">Reference proteome</keyword>
<evidence type="ECO:0000313" key="1">
    <source>
        <dbReference type="EMBL" id="PIA14858.1"/>
    </source>
</evidence>
<dbReference type="PANTHER" id="PTHR39332">
    <property type="entry name" value="BLL4707 PROTEIN"/>
    <property type="match status" value="1"/>
</dbReference>
<accession>A0A2G5B770</accession>
<dbReference type="Proteomes" id="UP000242474">
    <property type="component" value="Unassembled WGS sequence"/>
</dbReference>
<dbReference type="SUPFAM" id="SSF55961">
    <property type="entry name" value="Bet v1-like"/>
    <property type="match status" value="1"/>
</dbReference>
<dbReference type="Gene3D" id="3.30.530.20">
    <property type="match status" value="1"/>
</dbReference>
<dbReference type="InterPro" id="IPR019587">
    <property type="entry name" value="Polyketide_cyclase/dehydratase"/>
</dbReference>
<dbReference type="EMBL" id="KZ303512">
    <property type="protein sequence ID" value="PIA14858.1"/>
    <property type="molecule type" value="Genomic_DNA"/>
</dbReference>
<protein>
    <submittedName>
        <fullName evidence="1">Bet v1-like protein</fullName>
    </submittedName>
</protein>
<dbReference type="Pfam" id="PF10604">
    <property type="entry name" value="Polyketide_cyc2"/>
    <property type="match status" value="1"/>
</dbReference>
<name>A0A2G5B770_COERN</name>
<dbReference type="AlphaFoldDB" id="A0A2G5B770"/>
<proteinExistence type="predicted"/>
<dbReference type="InterPro" id="IPR023393">
    <property type="entry name" value="START-like_dom_sf"/>
</dbReference>
<organism evidence="1 2">
    <name type="scientific">Coemansia reversa (strain ATCC 12441 / NRRL 1564)</name>
    <dbReference type="NCBI Taxonomy" id="763665"/>
    <lineage>
        <taxon>Eukaryota</taxon>
        <taxon>Fungi</taxon>
        <taxon>Fungi incertae sedis</taxon>
        <taxon>Zoopagomycota</taxon>
        <taxon>Kickxellomycotina</taxon>
        <taxon>Kickxellomycetes</taxon>
        <taxon>Kickxellales</taxon>
        <taxon>Kickxellaceae</taxon>
        <taxon>Coemansia</taxon>
    </lineage>
</organism>
<reference evidence="1 2" key="1">
    <citation type="journal article" date="2015" name="Genome Biol. Evol.">
        <title>Phylogenomic analyses indicate that early fungi evolved digesting cell walls of algal ancestors of land plants.</title>
        <authorList>
            <person name="Chang Y."/>
            <person name="Wang S."/>
            <person name="Sekimoto S."/>
            <person name="Aerts A.L."/>
            <person name="Choi C."/>
            <person name="Clum A."/>
            <person name="LaButti K.M."/>
            <person name="Lindquist E.A."/>
            <person name="Yee Ngan C."/>
            <person name="Ohm R.A."/>
            <person name="Salamov A.A."/>
            <person name="Grigoriev I.V."/>
            <person name="Spatafora J.W."/>
            <person name="Berbee M.L."/>
        </authorList>
    </citation>
    <scope>NUCLEOTIDE SEQUENCE [LARGE SCALE GENOMIC DNA]</scope>
    <source>
        <strain evidence="1 2">NRRL 1564</strain>
    </source>
</reference>
<dbReference type="PANTHER" id="PTHR39332:SF7">
    <property type="entry name" value="SRPBCC FAMILY PROTEIN"/>
    <property type="match status" value="1"/>
</dbReference>